<dbReference type="Pfam" id="PF04464">
    <property type="entry name" value="Glyphos_transf"/>
    <property type="match status" value="1"/>
</dbReference>
<dbReference type="GO" id="GO:0005886">
    <property type="term" value="C:plasma membrane"/>
    <property type="evidence" value="ECO:0007669"/>
    <property type="project" value="UniProtKB-SubCell"/>
</dbReference>
<protein>
    <submittedName>
        <fullName evidence="7">CDP-glycerol:poly(Glycerophosphate) glycerophosphotransferase</fullName>
    </submittedName>
</protein>
<dbReference type="RefSeq" id="WP_005236924.1">
    <property type="nucleotide sequence ID" value="NZ_GL872323.1"/>
</dbReference>
<accession>F0ENB1</accession>
<dbReference type="AlphaFoldDB" id="F0ENB1"/>
<organism evidence="7 8">
    <name type="scientific">Enterococcus casseliflavus ATCC 12755</name>
    <dbReference type="NCBI Taxonomy" id="888066"/>
    <lineage>
        <taxon>Bacteria</taxon>
        <taxon>Bacillati</taxon>
        <taxon>Bacillota</taxon>
        <taxon>Bacilli</taxon>
        <taxon>Lactobacillales</taxon>
        <taxon>Enterococcaceae</taxon>
        <taxon>Enterococcus</taxon>
    </lineage>
</organism>
<dbReference type="PANTHER" id="PTHR37316">
    <property type="entry name" value="TEICHOIC ACID GLYCEROL-PHOSPHATE PRIMASE"/>
    <property type="match status" value="1"/>
</dbReference>
<dbReference type="InterPro" id="IPR043148">
    <property type="entry name" value="TagF_C"/>
</dbReference>
<dbReference type="InterPro" id="IPR007554">
    <property type="entry name" value="Glycerophosphate_synth"/>
</dbReference>
<keyword evidence="4 7" id="KW-0808">Transferase</keyword>
<dbReference type="HOGENOM" id="CLU_029598_0_0_9"/>
<dbReference type="GO" id="GO:0047355">
    <property type="term" value="F:CDP-glycerol glycerophosphotransferase activity"/>
    <property type="evidence" value="ECO:0007669"/>
    <property type="project" value="InterPro"/>
</dbReference>
<dbReference type="InterPro" id="IPR043149">
    <property type="entry name" value="TagF_N"/>
</dbReference>
<proteinExistence type="inferred from homology"/>
<reference evidence="7 8" key="1">
    <citation type="submission" date="2011-01" db="EMBL/GenBank/DDBJ databases">
        <authorList>
            <person name="Muzny D."/>
            <person name="Qin X."/>
            <person name="Deng J."/>
            <person name="Jiang H."/>
            <person name="Liu Y."/>
            <person name="Qu J."/>
            <person name="Song X.-Z."/>
            <person name="Zhang L."/>
            <person name="Thornton R."/>
            <person name="Coyle M."/>
            <person name="Francisco L."/>
            <person name="Jackson L."/>
            <person name="Javaid M."/>
            <person name="Korchina V."/>
            <person name="Kovar C."/>
            <person name="Mata R."/>
            <person name="Mathew T."/>
            <person name="Ngo R."/>
            <person name="Nguyen L."/>
            <person name="Nguyen N."/>
            <person name="Okwuonu G."/>
            <person name="Ongeri F."/>
            <person name="Pham C."/>
            <person name="Simmons D."/>
            <person name="Wilczek-Boney K."/>
            <person name="Hale W."/>
            <person name="Jakkamsetti A."/>
            <person name="Pham P."/>
            <person name="Ruth R."/>
            <person name="San Lucas F."/>
            <person name="Warren J."/>
            <person name="Zhang J."/>
            <person name="Zhao Z."/>
            <person name="Zhou C."/>
            <person name="Zhu D."/>
            <person name="Lee S."/>
            <person name="Bess C."/>
            <person name="Blankenburg K."/>
            <person name="Forbes L."/>
            <person name="Fu Q."/>
            <person name="Gubbala S."/>
            <person name="Hirani K."/>
            <person name="Jayaseelan J.C."/>
            <person name="Lara F."/>
            <person name="Munidasa M."/>
            <person name="Palculict T."/>
            <person name="Patil S."/>
            <person name="Pu L.-L."/>
            <person name="Saada N."/>
            <person name="Tang L."/>
            <person name="Weissenberger G."/>
            <person name="Zhu Y."/>
            <person name="Hemphill L."/>
            <person name="Shang Y."/>
            <person name="Youmans B."/>
            <person name="Ayvaz T."/>
            <person name="Ross M."/>
            <person name="Santibanez J."/>
            <person name="Aqrawi P."/>
            <person name="Gross S."/>
            <person name="Joshi V."/>
            <person name="Fowler G."/>
            <person name="Nazareth L."/>
            <person name="Reid J."/>
            <person name="Worley K."/>
            <person name="Petrosino J."/>
            <person name="Highlander S."/>
            <person name="Gibbs R."/>
        </authorList>
    </citation>
    <scope>NUCLEOTIDE SEQUENCE [LARGE SCALE GENOMIC DNA]</scope>
    <source>
        <strain evidence="7 8">ATCC 12755</strain>
    </source>
</reference>
<dbReference type="PANTHER" id="PTHR37316:SF2">
    <property type="entry name" value="TEICHOIC ACID RIBITOL-PHOSPHATE POLYMERASE TARK"/>
    <property type="match status" value="1"/>
</dbReference>
<evidence type="ECO:0000256" key="6">
    <source>
        <dbReference type="ARBA" id="ARBA00023136"/>
    </source>
</evidence>
<dbReference type="Proteomes" id="UP000004835">
    <property type="component" value="Unassembled WGS sequence"/>
</dbReference>
<comment type="caution">
    <text evidence="7">The sequence shown here is derived from an EMBL/GenBank/DDBJ whole genome shotgun (WGS) entry which is preliminary data.</text>
</comment>
<evidence type="ECO:0000256" key="5">
    <source>
        <dbReference type="ARBA" id="ARBA00022944"/>
    </source>
</evidence>
<evidence type="ECO:0000256" key="3">
    <source>
        <dbReference type="ARBA" id="ARBA00022475"/>
    </source>
</evidence>
<keyword evidence="5" id="KW-0777">Teichoic acid biosynthesis</keyword>
<evidence type="ECO:0000313" key="8">
    <source>
        <dbReference type="Proteomes" id="UP000004835"/>
    </source>
</evidence>
<gene>
    <name evidence="7" type="ORF">HMPREF9087_2903</name>
</gene>
<evidence type="ECO:0000256" key="1">
    <source>
        <dbReference type="ARBA" id="ARBA00004202"/>
    </source>
</evidence>
<dbReference type="Gene3D" id="3.40.50.11820">
    <property type="match status" value="1"/>
</dbReference>
<sequence>MYKQKQKNNVIQIWHAIGHLKKFGLSIPSNNSSIIKHHSNYDFAIVNSTEDIPYYAEAFGMTKEKVISLGNPKVDGLYLYSDLVGSREKNGKKKLLYAPTYRKDNQDSVEIIESFLSSFEHLTSIFDIYISLHPYVTYKKNINIDGITIFQDGNFSEQILPKIDLMITDYSSIMLEYSYFEKPLLIFAPDVNTYTKDVGFYVDFPKYVEAPIFTSISQLTYFVETGEYLNDLNYILALKNKVFDYVEGSNAERLYNFIVEQTKY</sequence>
<comment type="subcellular location">
    <subcellularLocation>
        <location evidence="1">Cell membrane</location>
        <topology evidence="1">Peripheral membrane protein</topology>
    </subcellularLocation>
</comment>
<keyword evidence="3" id="KW-1003">Cell membrane</keyword>
<name>F0ENB1_ENTCA</name>
<dbReference type="InterPro" id="IPR051612">
    <property type="entry name" value="Teichoic_Acid_Biosynth"/>
</dbReference>
<evidence type="ECO:0000313" key="7">
    <source>
        <dbReference type="EMBL" id="EGC68313.1"/>
    </source>
</evidence>
<comment type="similarity">
    <text evidence="2">Belongs to the CDP-glycerol glycerophosphotransferase family.</text>
</comment>
<evidence type="ECO:0000256" key="2">
    <source>
        <dbReference type="ARBA" id="ARBA00010488"/>
    </source>
</evidence>
<dbReference type="SUPFAM" id="SSF53756">
    <property type="entry name" value="UDP-Glycosyltransferase/glycogen phosphorylase"/>
    <property type="match status" value="1"/>
</dbReference>
<dbReference type="GO" id="GO:0019350">
    <property type="term" value="P:teichoic acid biosynthetic process"/>
    <property type="evidence" value="ECO:0007669"/>
    <property type="project" value="UniProtKB-KW"/>
</dbReference>
<dbReference type="EMBL" id="AEWT01000030">
    <property type="protein sequence ID" value="EGC68313.1"/>
    <property type="molecule type" value="Genomic_DNA"/>
</dbReference>
<dbReference type="Gene3D" id="3.40.50.12580">
    <property type="match status" value="1"/>
</dbReference>
<evidence type="ECO:0000256" key="4">
    <source>
        <dbReference type="ARBA" id="ARBA00022679"/>
    </source>
</evidence>
<keyword evidence="6" id="KW-0472">Membrane</keyword>